<comment type="caution">
    <text evidence="3">The sequence shown here is derived from an EMBL/GenBank/DDBJ whole genome shotgun (WGS) entry which is preliminary data.</text>
</comment>
<dbReference type="Proteomes" id="UP000618445">
    <property type="component" value="Unassembled WGS sequence"/>
</dbReference>
<feature type="transmembrane region" description="Helical" evidence="2">
    <location>
        <begin position="44"/>
        <end position="62"/>
    </location>
</feature>
<sequence>MKKSVVYRTLQVASAVAVLSMLSIWSSAKHLDVVSNILTEIDSLLVILAIAVALPYFCFKVLGKLYTPPKFRNTDQSSLSSNSESNQDEFEAMLRQDAEVMQYRGHRYKPDELQVNSDKKDVSEFQPVIKYRGVSIGNSVDESSQDLPDSFSASRDSQKSAKPKERIKYRGAYVD</sequence>
<keyword evidence="4" id="KW-1185">Reference proteome</keyword>
<dbReference type="EMBL" id="JACJQY010000012">
    <property type="protein sequence ID" value="MBD2317174.1"/>
    <property type="molecule type" value="Genomic_DNA"/>
</dbReference>
<reference evidence="3 4" key="1">
    <citation type="journal article" date="2020" name="ISME J.">
        <title>Comparative genomics reveals insights into cyanobacterial evolution and habitat adaptation.</title>
        <authorList>
            <person name="Chen M.Y."/>
            <person name="Teng W.K."/>
            <person name="Zhao L."/>
            <person name="Hu C.X."/>
            <person name="Zhou Y.K."/>
            <person name="Han B.P."/>
            <person name="Song L.R."/>
            <person name="Shu W.S."/>
        </authorList>
    </citation>
    <scope>NUCLEOTIDE SEQUENCE [LARGE SCALE GENOMIC DNA]</scope>
    <source>
        <strain evidence="3 4">FACHB-1050</strain>
    </source>
</reference>
<organism evidence="3 4">
    <name type="scientific">Phormidium tenue FACHB-1050</name>
    <dbReference type="NCBI Taxonomy" id="2692857"/>
    <lineage>
        <taxon>Bacteria</taxon>
        <taxon>Bacillati</taxon>
        <taxon>Cyanobacteriota</taxon>
        <taxon>Cyanophyceae</taxon>
        <taxon>Oscillatoriophycideae</taxon>
        <taxon>Oscillatoriales</taxon>
        <taxon>Oscillatoriaceae</taxon>
        <taxon>Phormidium</taxon>
    </lineage>
</organism>
<feature type="region of interest" description="Disordered" evidence="1">
    <location>
        <begin position="138"/>
        <end position="175"/>
    </location>
</feature>
<feature type="compositionally biased region" description="Basic and acidic residues" evidence="1">
    <location>
        <begin position="156"/>
        <end position="168"/>
    </location>
</feature>
<keyword evidence="2" id="KW-0812">Transmembrane</keyword>
<gene>
    <name evidence="3" type="ORF">H6G05_09990</name>
</gene>
<evidence type="ECO:0000256" key="2">
    <source>
        <dbReference type="SAM" id="Phobius"/>
    </source>
</evidence>
<dbReference type="RefSeq" id="WP_190578032.1">
    <property type="nucleotide sequence ID" value="NZ_CAWPQU010000004.1"/>
</dbReference>
<accession>A0ABR8CCG6</accession>
<proteinExistence type="predicted"/>
<evidence type="ECO:0000313" key="3">
    <source>
        <dbReference type="EMBL" id="MBD2317174.1"/>
    </source>
</evidence>
<keyword evidence="2" id="KW-1133">Transmembrane helix</keyword>
<evidence type="ECO:0000256" key="1">
    <source>
        <dbReference type="SAM" id="MobiDB-lite"/>
    </source>
</evidence>
<name>A0ABR8CCG6_9CYAN</name>
<evidence type="ECO:0000313" key="4">
    <source>
        <dbReference type="Proteomes" id="UP000618445"/>
    </source>
</evidence>
<feature type="compositionally biased region" description="Polar residues" evidence="1">
    <location>
        <begin position="138"/>
        <end position="155"/>
    </location>
</feature>
<keyword evidence="2" id="KW-0472">Membrane</keyword>
<protein>
    <submittedName>
        <fullName evidence="3">Uncharacterized protein</fullName>
    </submittedName>
</protein>